<keyword evidence="1" id="KW-0472">Membrane</keyword>
<dbReference type="EMBL" id="JAHRVA010000003">
    <property type="protein sequence ID" value="MBV2143744.1"/>
    <property type="molecule type" value="Genomic_DNA"/>
</dbReference>
<comment type="caution">
    <text evidence="2">The sequence shown here is derived from an EMBL/GenBank/DDBJ whole genome shotgun (WGS) entry which is preliminary data.</text>
</comment>
<protein>
    <submittedName>
        <fullName evidence="2">Uncharacterized protein</fullName>
    </submittedName>
</protein>
<keyword evidence="3" id="KW-1185">Reference proteome</keyword>
<dbReference type="Proteomes" id="UP000752297">
    <property type="component" value="Unassembled WGS sequence"/>
</dbReference>
<keyword evidence="1" id="KW-0812">Transmembrane</keyword>
<feature type="transmembrane region" description="Helical" evidence="1">
    <location>
        <begin position="6"/>
        <end position="22"/>
    </location>
</feature>
<name>A0A949UT82_9HYPH</name>
<gene>
    <name evidence="2" type="ORF">KUG47_09560</name>
</gene>
<feature type="transmembrane region" description="Helical" evidence="1">
    <location>
        <begin position="27"/>
        <end position="44"/>
    </location>
</feature>
<dbReference type="RefSeq" id="WP_217677724.1">
    <property type="nucleotide sequence ID" value="NZ_JAHRVA010000003.1"/>
</dbReference>
<evidence type="ECO:0000313" key="3">
    <source>
        <dbReference type="Proteomes" id="UP000752297"/>
    </source>
</evidence>
<keyword evidence="1" id="KW-1133">Transmembrane helix</keyword>
<reference evidence="2 3" key="1">
    <citation type="submission" date="2021-06" db="EMBL/GenBank/DDBJ databases">
        <title>Falsochrobactrum tianjin sp.nov., a new petroleum-degrading bacteria isolated from oily soils.</title>
        <authorList>
            <person name="Chen G."/>
            <person name="Chen H."/>
            <person name="Tian J."/>
            <person name="Qing J."/>
            <person name="Zhong L."/>
            <person name="Ma W."/>
            <person name="Song Y."/>
            <person name="Cui X."/>
            <person name="Yan B."/>
        </authorList>
    </citation>
    <scope>NUCLEOTIDE SEQUENCE [LARGE SCALE GENOMIC DNA]</scope>
    <source>
        <strain evidence="2 3">TDYN1</strain>
    </source>
</reference>
<organism evidence="2 3">
    <name type="scientific">Falsochrobactrum tianjinense</name>
    <dbReference type="NCBI Taxonomy" id="2706015"/>
    <lineage>
        <taxon>Bacteria</taxon>
        <taxon>Pseudomonadati</taxon>
        <taxon>Pseudomonadota</taxon>
        <taxon>Alphaproteobacteria</taxon>
        <taxon>Hyphomicrobiales</taxon>
        <taxon>Brucellaceae</taxon>
        <taxon>Falsochrobactrum</taxon>
    </lineage>
</organism>
<proteinExistence type="predicted"/>
<evidence type="ECO:0000256" key="1">
    <source>
        <dbReference type="SAM" id="Phobius"/>
    </source>
</evidence>
<accession>A0A949UT82</accession>
<sequence length="89" mass="9529">MDVLIVLFLVFVAAPFALLMWMPGWKSFTVAAVVMLGLWINFALSPSHTIGFGQGMARAFSDLLTYALGASVLGGIGIKAALLSRRKRG</sequence>
<feature type="transmembrane region" description="Helical" evidence="1">
    <location>
        <begin position="64"/>
        <end position="83"/>
    </location>
</feature>
<evidence type="ECO:0000313" key="2">
    <source>
        <dbReference type="EMBL" id="MBV2143744.1"/>
    </source>
</evidence>
<dbReference type="AlphaFoldDB" id="A0A949UT82"/>